<evidence type="ECO:0000256" key="1">
    <source>
        <dbReference type="SAM" id="MobiDB-lite"/>
    </source>
</evidence>
<name>A0A1I2EGA8_9ACTN</name>
<dbReference type="Proteomes" id="UP000199323">
    <property type="component" value="Unassembled WGS sequence"/>
</dbReference>
<organism evidence="2 3">
    <name type="scientific">Actinacidiphila alni</name>
    <dbReference type="NCBI Taxonomy" id="380248"/>
    <lineage>
        <taxon>Bacteria</taxon>
        <taxon>Bacillati</taxon>
        <taxon>Actinomycetota</taxon>
        <taxon>Actinomycetes</taxon>
        <taxon>Kitasatosporales</taxon>
        <taxon>Streptomycetaceae</taxon>
        <taxon>Actinacidiphila</taxon>
    </lineage>
</organism>
<accession>A0A1I2EGA8</accession>
<reference evidence="2 3" key="1">
    <citation type="submission" date="2016-10" db="EMBL/GenBank/DDBJ databases">
        <authorList>
            <person name="de Groot N.N."/>
        </authorList>
    </citation>
    <scope>NUCLEOTIDE SEQUENCE [LARGE SCALE GENOMIC DNA]</scope>
    <source>
        <strain evidence="2 3">CGMCC 4.3510</strain>
    </source>
</reference>
<evidence type="ECO:0000313" key="2">
    <source>
        <dbReference type="EMBL" id="SFE91481.1"/>
    </source>
</evidence>
<keyword evidence="3" id="KW-1185">Reference proteome</keyword>
<sequence>MLDRVGRLRLPKGYTERYGLRRRVRLTAEDDHIGVRPDRDTGQDGEEA</sequence>
<dbReference type="STRING" id="380248.SAMN05216251_106181"/>
<dbReference type="AlphaFoldDB" id="A0A1I2EGA8"/>
<feature type="region of interest" description="Disordered" evidence="1">
    <location>
        <begin position="29"/>
        <end position="48"/>
    </location>
</feature>
<dbReference type="RefSeq" id="WP_245796009.1">
    <property type="nucleotide sequence ID" value="NZ_FONG01000006.1"/>
</dbReference>
<evidence type="ECO:0000313" key="3">
    <source>
        <dbReference type="Proteomes" id="UP000199323"/>
    </source>
</evidence>
<evidence type="ECO:0008006" key="4">
    <source>
        <dbReference type="Google" id="ProtNLM"/>
    </source>
</evidence>
<gene>
    <name evidence="2" type="ORF">SAMN05216251_106181</name>
</gene>
<proteinExistence type="predicted"/>
<protein>
    <recommendedName>
        <fullName evidence="4">SpoVT-AbrB domain-containing protein</fullName>
    </recommendedName>
</protein>
<dbReference type="EMBL" id="FONG01000006">
    <property type="protein sequence ID" value="SFE91481.1"/>
    <property type="molecule type" value="Genomic_DNA"/>
</dbReference>
<feature type="compositionally biased region" description="Basic and acidic residues" evidence="1">
    <location>
        <begin position="29"/>
        <end position="42"/>
    </location>
</feature>